<comment type="subcellular location">
    <subcellularLocation>
        <location evidence="1">Cell outer membrane</location>
        <topology evidence="1">Lipid-anchor</topology>
    </subcellularLocation>
</comment>
<keyword evidence="10" id="KW-0614">Plasmid</keyword>
<evidence type="ECO:0000256" key="7">
    <source>
        <dbReference type="ARBA" id="ARBA00023288"/>
    </source>
</evidence>
<keyword evidence="7" id="KW-0449">Lipoprotein</keyword>
<dbReference type="KEGG" id="btur:DB313_04785"/>
<dbReference type="OrthoDB" id="351325at2"/>
<dbReference type="PROSITE" id="PS51257">
    <property type="entry name" value="PROKAR_LIPOPROTEIN"/>
    <property type="match status" value="1"/>
</dbReference>
<evidence type="ECO:0000256" key="9">
    <source>
        <dbReference type="SAM" id="MobiDB-lite"/>
    </source>
</evidence>
<dbReference type="EMBL" id="CP028885">
    <property type="protein sequence ID" value="AYE36818.1"/>
    <property type="molecule type" value="Genomic_DNA"/>
</dbReference>
<protein>
    <recommendedName>
        <fullName evidence="12">Mlp family lipoprotein</fullName>
    </recommendedName>
</protein>
<evidence type="ECO:0000256" key="4">
    <source>
        <dbReference type="ARBA" id="ARBA00023136"/>
    </source>
</evidence>
<keyword evidence="5" id="KW-0564">Palmitate</keyword>
<evidence type="ECO:0008006" key="12">
    <source>
        <dbReference type="Google" id="ProtNLM"/>
    </source>
</evidence>
<organism evidence="10 11">
    <name type="scientific">Borrelia turcica IST7</name>
    <dbReference type="NCBI Taxonomy" id="1104446"/>
    <lineage>
        <taxon>Bacteria</taxon>
        <taxon>Pseudomonadati</taxon>
        <taxon>Spirochaetota</taxon>
        <taxon>Spirochaetia</taxon>
        <taxon>Spirochaetales</taxon>
        <taxon>Borreliaceae</taxon>
        <taxon>Borrelia</taxon>
    </lineage>
</organism>
<evidence type="ECO:0000256" key="5">
    <source>
        <dbReference type="ARBA" id="ARBA00023139"/>
    </source>
</evidence>
<evidence type="ECO:0000313" key="11">
    <source>
        <dbReference type="Proteomes" id="UP000275571"/>
    </source>
</evidence>
<comment type="similarity">
    <text evidence="2">Belongs to the Multicopy lipoprotein (Mlp) family.</text>
</comment>
<dbReference type="InterPro" id="IPR004983">
    <property type="entry name" value="Mlp"/>
</dbReference>
<sequence>MGRVEYVVLFLLLIVSCKQYDEEVVEKNEKSLKNTSVEEGLGEKVETKQTPEEALREKLNEKQKVGLDFLKEALGDEGKLNNLLGMDEGKVKAALEHIHKQLESCTVDKAGGRESFKQSVKGYYEGGSTDLDSFKTSVVSTCDSSGSDGE</sequence>
<dbReference type="Pfam" id="PF03304">
    <property type="entry name" value="Mlp"/>
    <property type="match status" value="1"/>
</dbReference>
<keyword evidence="4" id="KW-0472">Membrane</keyword>
<accession>A0A386PNF4</accession>
<gene>
    <name evidence="10" type="ORF">DB313_04785</name>
</gene>
<evidence type="ECO:0000256" key="8">
    <source>
        <dbReference type="ARBA" id="ARBA00046007"/>
    </source>
</evidence>
<evidence type="ECO:0000256" key="3">
    <source>
        <dbReference type="ARBA" id="ARBA00022729"/>
    </source>
</evidence>
<feature type="region of interest" description="Disordered" evidence="9">
    <location>
        <begin position="33"/>
        <end position="53"/>
    </location>
</feature>
<feature type="compositionally biased region" description="Basic and acidic residues" evidence="9">
    <location>
        <begin position="41"/>
        <end position="53"/>
    </location>
</feature>
<keyword evidence="3" id="KW-0732">Signal</keyword>
<reference evidence="10 11" key="1">
    <citation type="journal article" date="2018" name="Infect. Genet. Evol.">
        <title>Genome-wide analysis of Borrelia turcica and 'Candidatus Borrelia tachyglossi' shows relapsing fever-like genomes with unique genomic links to Lyme disease Borrelia.</title>
        <authorList>
            <person name="Gofton A.W."/>
            <person name="Margos G."/>
            <person name="Fingerle V."/>
            <person name="Hepner S."/>
            <person name="Loh S.M."/>
            <person name="Ryan U."/>
            <person name="Irwin P."/>
            <person name="Oskam C.L."/>
        </authorList>
    </citation>
    <scope>NUCLEOTIDE SEQUENCE [LARGE SCALE GENOMIC DNA]</scope>
    <source>
        <strain evidence="10 11">IST7</strain>
        <plasmid evidence="10">lp129</plasmid>
    </source>
</reference>
<comment type="function">
    <text evidence="8">An outer membrane protein that may participate in pathogenesis. Some human Lyme disease patients have antibodies against this protein. The Mlp proteins probably undergo intragenic recombination, generating new alleles.</text>
</comment>
<geneLocation type="plasmid" evidence="10 11">
    <name>lp129</name>
</geneLocation>
<dbReference type="Proteomes" id="UP000275571">
    <property type="component" value="Plasmid lp129"/>
</dbReference>
<keyword evidence="11" id="KW-1185">Reference proteome</keyword>
<evidence type="ECO:0000256" key="2">
    <source>
        <dbReference type="ARBA" id="ARBA00008380"/>
    </source>
</evidence>
<evidence type="ECO:0000313" key="10">
    <source>
        <dbReference type="EMBL" id="AYE36818.1"/>
    </source>
</evidence>
<dbReference type="AlphaFoldDB" id="A0A386PNF4"/>
<name>A0A386PNF4_9SPIR</name>
<evidence type="ECO:0000256" key="1">
    <source>
        <dbReference type="ARBA" id="ARBA00004459"/>
    </source>
</evidence>
<keyword evidence="6" id="KW-0998">Cell outer membrane</keyword>
<proteinExistence type="inferred from homology"/>
<dbReference type="GO" id="GO:0009279">
    <property type="term" value="C:cell outer membrane"/>
    <property type="evidence" value="ECO:0007669"/>
    <property type="project" value="UniProtKB-SubCell"/>
</dbReference>
<evidence type="ECO:0000256" key="6">
    <source>
        <dbReference type="ARBA" id="ARBA00023237"/>
    </source>
</evidence>